<gene>
    <name evidence="1" type="ORF">N177_2131</name>
</gene>
<keyword evidence="2" id="KW-1185">Reference proteome</keyword>
<dbReference type="Pfam" id="PF06226">
    <property type="entry name" value="DUF1007"/>
    <property type="match status" value="1"/>
</dbReference>
<comment type="caution">
    <text evidence="1">The sequence shown here is derived from an EMBL/GenBank/DDBJ whole genome shotgun (WGS) entry which is preliminary data.</text>
</comment>
<dbReference type="InterPro" id="IPR010412">
    <property type="entry name" value="DUF1007"/>
</dbReference>
<dbReference type="STRING" id="631454.N177_2131"/>
<proteinExistence type="predicted"/>
<organism evidence="1 2">
    <name type="scientific">Lutibaculum baratangense AMV1</name>
    <dbReference type="NCBI Taxonomy" id="631454"/>
    <lineage>
        <taxon>Bacteria</taxon>
        <taxon>Pseudomonadati</taxon>
        <taxon>Pseudomonadota</taxon>
        <taxon>Alphaproteobacteria</taxon>
        <taxon>Hyphomicrobiales</taxon>
        <taxon>Tepidamorphaceae</taxon>
        <taxon>Lutibaculum</taxon>
    </lineage>
</organism>
<dbReference type="EMBL" id="AWXZ01000029">
    <property type="protein sequence ID" value="ESR24808.1"/>
    <property type="molecule type" value="Genomic_DNA"/>
</dbReference>
<sequence>MRRLLWGLTITGAALAAQEARAHPHVWVTTQSELVFKNGVLAAVRHEWTFDEYFSAYAAQGLDANGDGVLSREELEPLAKVNVESLSDFEFFTFLKVGEYPAAFQEPQDYWLEEKGDQLVLHFTLPIEKPMLVGDRRTSLEIYDPTFFVDFTLAETESVVMAGAPDGCRLDIERASGFAPGIAARLAELPVDMRDIPDDLFEMTSGNANRALVTCN</sequence>
<reference evidence="1 2" key="1">
    <citation type="journal article" date="2014" name="Genome Announc.">
        <title>Draft Genome Sequence of Lutibaculum baratangense Strain AMV1T, Isolated from a Mud Volcano in Andamans, India.</title>
        <authorList>
            <person name="Singh A."/>
            <person name="Sreenivas A."/>
            <person name="Sathyanarayana Reddy G."/>
            <person name="Pinnaka A.K."/>
            <person name="Shivaji S."/>
        </authorList>
    </citation>
    <scope>NUCLEOTIDE SEQUENCE [LARGE SCALE GENOMIC DNA]</scope>
    <source>
        <strain evidence="1 2">AMV1</strain>
    </source>
</reference>
<dbReference type="OrthoDB" id="9812956at2"/>
<name>V4TF51_9HYPH</name>
<dbReference type="Proteomes" id="UP000017819">
    <property type="component" value="Unassembled WGS sequence"/>
</dbReference>
<dbReference type="eggNOG" id="COG3683">
    <property type="taxonomic scope" value="Bacteria"/>
</dbReference>
<evidence type="ECO:0000313" key="1">
    <source>
        <dbReference type="EMBL" id="ESR24808.1"/>
    </source>
</evidence>
<dbReference type="InterPro" id="IPR018247">
    <property type="entry name" value="EF_Hand_1_Ca_BS"/>
</dbReference>
<dbReference type="RefSeq" id="WP_023432261.1">
    <property type="nucleotide sequence ID" value="NZ_AWXZ01000029.1"/>
</dbReference>
<dbReference type="AlphaFoldDB" id="V4TF51"/>
<evidence type="ECO:0008006" key="3">
    <source>
        <dbReference type="Google" id="ProtNLM"/>
    </source>
</evidence>
<accession>V4TF51</accession>
<protein>
    <recommendedName>
        <fullName evidence="3">EF-hand domain-containing protein</fullName>
    </recommendedName>
</protein>
<dbReference type="PROSITE" id="PS00018">
    <property type="entry name" value="EF_HAND_1"/>
    <property type="match status" value="1"/>
</dbReference>
<evidence type="ECO:0000313" key="2">
    <source>
        <dbReference type="Proteomes" id="UP000017819"/>
    </source>
</evidence>